<evidence type="ECO:0000313" key="2">
    <source>
        <dbReference type="Proteomes" id="UP000729701"/>
    </source>
</evidence>
<comment type="caution">
    <text evidence="1">The sequence shown here is derived from an EMBL/GenBank/DDBJ whole genome shotgun (WGS) entry which is preliminary data.</text>
</comment>
<dbReference type="Proteomes" id="UP000729701">
    <property type="component" value="Unassembled WGS sequence"/>
</dbReference>
<reference evidence="1" key="1">
    <citation type="submission" date="2021-05" db="EMBL/GenBank/DDBJ databases">
        <authorList>
            <person name="Pietrasiak N."/>
            <person name="Ward R."/>
            <person name="Stajich J.E."/>
            <person name="Kurbessoian T."/>
        </authorList>
    </citation>
    <scope>NUCLEOTIDE SEQUENCE</scope>
    <source>
        <strain evidence="1">GSE-NOS-MK-12-04C</strain>
    </source>
</reference>
<dbReference type="EMBL" id="JAHHGZ010000012">
    <property type="protein sequence ID" value="MBW4668408.1"/>
    <property type="molecule type" value="Genomic_DNA"/>
</dbReference>
<protein>
    <submittedName>
        <fullName evidence="1">Uncharacterized protein</fullName>
    </submittedName>
</protein>
<accession>A0A951QNU5</accession>
<gene>
    <name evidence="1" type="ORF">KME60_13520</name>
</gene>
<evidence type="ECO:0000313" key="1">
    <source>
        <dbReference type="EMBL" id="MBW4668408.1"/>
    </source>
</evidence>
<dbReference type="AlphaFoldDB" id="A0A951QNU5"/>
<organism evidence="1 2">
    <name type="scientific">Cyanomargarita calcarea GSE-NOS-MK-12-04C</name>
    <dbReference type="NCBI Taxonomy" id="2839659"/>
    <lineage>
        <taxon>Bacteria</taxon>
        <taxon>Bacillati</taxon>
        <taxon>Cyanobacteriota</taxon>
        <taxon>Cyanophyceae</taxon>
        <taxon>Nostocales</taxon>
        <taxon>Cyanomargaritaceae</taxon>
        <taxon>Cyanomargarita</taxon>
    </lineage>
</organism>
<reference evidence="1" key="2">
    <citation type="journal article" date="2022" name="Microbiol. Resour. Announc.">
        <title>Metagenome Sequencing to Explore Phylogenomics of Terrestrial Cyanobacteria.</title>
        <authorList>
            <person name="Ward R.D."/>
            <person name="Stajich J.E."/>
            <person name="Johansen J.R."/>
            <person name="Huntemann M."/>
            <person name="Clum A."/>
            <person name="Foster B."/>
            <person name="Foster B."/>
            <person name="Roux S."/>
            <person name="Palaniappan K."/>
            <person name="Varghese N."/>
            <person name="Mukherjee S."/>
            <person name="Reddy T.B.K."/>
            <person name="Daum C."/>
            <person name="Copeland A."/>
            <person name="Chen I.A."/>
            <person name="Ivanova N.N."/>
            <person name="Kyrpides N.C."/>
            <person name="Shapiro N."/>
            <person name="Eloe-Fadrosh E.A."/>
            <person name="Pietrasiak N."/>
        </authorList>
    </citation>
    <scope>NUCLEOTIDE SEQUENCE</scope>
    <source>
        <strain evidence="1">GSE-NOS-MK-12-04C</strain>
    </source>
</reference>
<proteinExistence type="predicted"/>
<name>A0A951QNU5_9CYAN</name>
<sequence length="74" mass="8295">MTISDTDLIELSNQHCELIGKKALLISLLKSVRRFEMDCLECGDYKTFRFGKQIDALISEEVGNCRVEVGLVAS</sequence>